<keyword evidence="2" id="KW-1185">Reference proteome</keyword>
<feature type="non-terminal residue" evidence="1">
    <location>
        <position position="42"/>
    </location>
</feature>
<sequence>WICISFIDLYCPQIDESDKLKLHALRNKGSQVTRFYKLMADS</sequence>
<feature type="non-terminal residue" evidence="1">
    <location>
        <position position="1"/>
    </location>
</feature>
<dbReference type="EMBL" id="CAJVQC010140900">
    <property type="protein sequence ID" value="CAG8844053.1"/>
    <property type="molecule type" value="Genomic_DNA"/>
</dbReference>
<evidence type="ECO:0000313" key="2">
    <source>
        <dbReference type="Proteomes" id="UP000789920"/>
    </source>
</evidence>
<reference evidence="1" key="1">
    <citation type="submission" date="2021-06" db="EMBL/GenBank/DDBJ databases">
        <authorList>
            <person name="Kallberg Y."/>
            <person name="Tangrot J."/>
            <person name="Rosling A."/>
        </authorList>
    </citation>
    <scope>NUCLEOTIDE SEQUENCE</scope>
    <source>
        <strain evidence="1">MA461A</strain>
    </source>
</reference>
<organism evidence="1 2">
    <name type="scientific">Racocetra persica</name>
    <dbReference type="NCBI Taxonomy" id="160502"/>
    <lineage>
        <taxon>Eukaryota</taxon>
        <taxon>Fungi</taxon>
        <taxon>Fungi incertae sedis</taxon>
        <taxon>Mucoromycota</taxon>
        <taxon>Glomeromycotina</taxon>
        <taxon>Glomeromycetes</taxon>
        <taxon>Diversisporales</taxon>
        <taxon>Gigasporaceae</taxon>
        <taxon>Racocetra</taxon>
    </lineage>
</organism>
<comment type="caution">
    <text evidence="1">The sequence shown here is derived from an EMBL/GenBank/DDBJ whole genome shotgun (WGS) entry which is preliminary data.</text>
</comment>
<protein>
    <submittedName>
        <fullName evidence="1">4855_t:CDS:1</fullName>
    </submittedName>
</protein>
<accession>A0ACA9SMG2</accession>
<name>A0ACA9SMG2_9GLOM</name>
<dbReference type="Proteomes" id="UP000789920">
    <property type="component" value="Unassembled WGS sequence"/>
</dbReference>
<evidence type="ECO:0000313" key="1">
    <source>
        <dbReference type="EMBL" id="CAG8844053.1"/>
    </source>
</evidence>
<gene>
    <name evidence="1" type="ORF">RPERSI_LOCUS33038</name>
</gene>
<proteinExistence type="predicted"/>